<dbReference type="Gene3D" id="3.40.190.10">
    <property type="entry name" value="Periplasmic binding protein-like II"/>
    <property type="match status" value="1"/>
</dbReference>
<dbReference type="RefSeq" id="WP_086960147.1">
    <property type="nucleotide sequence ID" value="NZ_AP018681.1"/>
</dbReference>
<accession>A0A368LIL8</accession>
<dbReference type="PANTHER" id="PTHR43649:SF32">
    <property type="entry name" value="SUGAR BINDING SECRETED PROTEIN"/>
    <property type="match status" value="1"/>
</dbReference>
<evidence type="ECO:0000313" key="4">
    <source>
        <dbReference type="EMBL" id="RCS70557.1"/>
    </source>
</evidence>
<keyword evidence="3" id="KW-0732">Signal</keyword>
<dbReference type="Pfam" id="PF13416">
    <property type="entry name" value="SBP_bac_8"/>
    <property type="match status" value="1"/>
</dbReference>
<name>A0A368LIL8_9VIBR</name>
<dbReference type="InterPro" id="IPR006059">
    <property type="entry name" value="SBP"/>
</dbReference>
<comment type="caution">
    <text evidence="4">The sequence shown here is derived from an EMBL/GenBank/DDBJ whole genome shotgun (WGS) entry which is preliminary data.</text>
</comment>
<dbReference type="Proteomes" id="UP000252479">
    <property type="component" value="Unassembled WGS sequence"/>
</dbReference>
<dbReference type="OrthoDB" id="9804061at2"/>
<feature type="chain" id="PRO_5017051858" evidence="3">
    <location>
        <begin position="27"/>
        <end position="420"/>
    </location>
</feature>
<dbReference type="PANTHER" id="PTHR43649">
    <property type="entry name" value="ARABINOSE-BINDING PROTEIN-RELATED"/>
    <property type="match status" value="1"/>
</dbReference>
<evidence type="ECO:0000256" key="3">
    <source>
        <dbReference type="SAM" id="SignalP"/>
    </source>
</evidence>
<evidence type="ECO:0000256" key="2">
    <source>
        <dbReference type="ARBA" id="ARBA00008520"/>
    </source>
</evidence>
<organism evidence="4 5">
    <name type="scientific">Vibrio casei</name>
    <dbReference type="NCBI Taxonomy" id="673372"/>
    <lineage>
        <taxon>Bacteria</taxon>
        <taxon>Pseudomonadati</taxon>
        <taxon>Pseudomonadota</taxon>
        <taxon>Gammaproteobacteria</taxon>
        <taxon>Vibrionales</taxon>
        <taxon>Vibrionaceae</taxon>
        <taxon>Vibrio</taxon>
    </lineage>
</organism>
<protein>
    <submittedName>
        <fullName evidence="4">Extracellular solute-binding protein</fullName>
    </submittedName>
</protein>
<gene>
    <name evidence="4" type="ORF">CIK83_14140</name>
</gene>
<dbReference type="AlphaFoldDB" id="A0A368LIL8"/>
<dbReference type="GO" id="GO:0042597">
    <property type="term" value="C:periplasmic space"/>
    <property type="evidence" value="ECO:0007669"/>
    <property type="project" value="UniProtKB-SubCell"/>
</dbReference>
<sequence>MKNNKKISTILASILFAAGIAKTSYAEELTVWAWDPNFNVAAMKEAAERYKKIDPSFELKVIDSGKNDIEQKLHTMLASGITNALPDMVLIEDYNAQKYLQAYPGSFTPLQDNIDYSKFAPYKVEVMTIGDKVYGLPFDSGVAGLFYRSDYLAKAGYKPEDLQNITWDKFIEIGKQVKQKTGVSMLTYDINDVVLPHIMMQSGGEWFFTKDGKLNITSNKALKETLKTIKAINDAKITRRTSGWSSLVGSINAGQVASVTTGVWMMGSIKSTEDQKGKWRVAPIPSLNLPNAVHASNQGGSSWYVLSASKNTKKAIEFLKDTFASDSEMYQKLLVERGALATYLPAASGEAYTVSDPFFSGQPVFSDFSKWVTQIPQVPYGMYTQEVDNAIAAEIPALLDGDSVDDVLERVETALKYQIQ</sequence>
<proteinExistence type="inferred from homology"/>
<keyword evidence="5" id="KW-1185">Reference proteome</keyword>
<evidence type="ECO:0000256" key="1">
    <source>
        <dbReference type="ARBA" id="ARBA00004418"/>
    </source>
</evidence>
<reference evidence="4 5" key="1">
    <citation type="journal article" date="2017" name="Elife">
        <title>Extensive horizontal gene transfer in cheese-associated bacteria.</title>
        <authorList>
            <person name="Bonham K.S."/>
            <person name="Wolfe B.E."/>
            <person name="Dutton R.J."/>
        </authorList>
    </citation>
    <scope>NUCLEOTIDE SEQUENCE [LARGE SCALE GENOMIC DNA]</scope>
    <source>
        <strain evidence="4 5">JB196</strain>
    </source>
</reference>
<comment type="subcellular location">
    <subcellularLocation>
        <location evidence="1">Periplasm</location>
    </subcellularLocation>
</comment>
<evidence type="ECO:0000313" key="5">
    <source>
        <dbReference type="Proteomes" id="UP000252479"/>
    </source>
</evidence>
<comment type="similarity">
    <text evidence="2">Belongs to the bacterial solute-binding protein 1 family.</text>
</comment>
<dbReference type="GeneID" id="303190063"/>
<dbReference type="InterPro" id="IPR050490">
    <property type="entry name" value="Bact_solute-bd_prot1"/>
</dbReference>
<dbReference type="EMBL" id="QPGL01000002">
    <property type="protein sequence ID" value="RCS70557.1"/>
    <property type="molecule type" value="Genomic_DNA"/>
</dbReference>
<feature type="signal peptide" evidence="3">
    <location>
        <begin position="1"/>
        <end position="26"/>
    </location>
</feature>
<dbReference type="SUPFAM" id="SSF53850">
    <property type="entry name" value="Periplasmic binding protein-like II"/>
    <property type="match status" value="1"/>
</dbReference>